<accession>A0ABU5W0L3</accession>
<evidence type="ECO:0000313" key="3">
    <source>
        <dbReference type="Proteomes" id="UP001302274"/>
    </source>
</evidence>
<dbReference type="RefSeq" id="WP_323578361.1">
    <property type="nucleotide sequence ID" value="NZ_JAYGJQ010000003.1"/>
</dbReference>
<dbReference type="Proteomes" id="UP001302274">
    <property type="component" value="Unassembled WGS sequence"/>
</dbReference>
<protein>
    <recommendedName>
        <fullName evidence="4">Tetratricopeptide repeat-containing protein</fullName>
    </recommendedName>
</protein>
<feature type="chain" id="PRO_5045962030" description="Tetratricopeptide repeat-containing protein" evidence="1">
    <location>
        <begin position="20"/>
        <end position="470"/>
    </location>
</feature>
<comment type="caution">
    <text evidence="2">The sequence shown here is derived from an EMBL/GenBank/DDBJ whole genome shotgun (WGS) entry which is preliminary data.</text>
</comment>
<proteinExistence type="predicted"/>
<keyword evidence="1" id="KW-0732">Signal</keyword>
<gene>
    <name evidence="2" type="ORF">SHI21_17810</name>
</gene>
<dbReference type="EMBL" id="JAYGJQ010000003">
    <property type="protein sequence ID" value="MEA9358094.1"/>
    <property type="molecule type" value="Genomic_DNA"/>
</dbReference>
<organism evidence="2 3">
    <name type="scientific">Bacteriovorax antarcticus</name>
    <dbReference type="NCBI Taxonomy" id="3088717"/>
    <lineage>
        <taxon>Bacteria</taxon>
        <taxon>Pseudomonadati</taxon>
        <taxon>Bdellovibrionota</taxon>
        <taxon>Bacteriovoracia</taxon>
        <taxon>Bacteriovoracales</taxon>
        <taxon>Bacteriovoracaceae</taxon>
        <taxon>Bacteriovorax</taxon>
    </lineage>
</organism>
<sequence>MKVICVLLFLSVFVGSAFAQSNEDELKEIILESEDTSIEAAYASSITKDHNQRQVDLFNLQKAKFKLISGDLKLAEFFLNRISERESVVTGIKKRYLAIIYFINGRFDKSLAELNDKRINNNNYYTQNCLLRLINFMAVNDVASMMREKGACQFYTSKFSRNDQAWLDSMIILKTADAKALKKNLMTDVEATLSDDEMARLWLKTGLYFNKEKELLNLLSILPESSYQSKKLREIVAFMYLRSGESKKALAFIDDVDSANAENIKGNINLANKEYELAFGHFRLALQKKQDSTNSLERAIPLAWMLNQWNDGLMMLANISNKNLDPRNTQAIKIAFLIREKRFIEAQRELTLLKISFQNEPPFEVSIMDTYVNLVLGENDKVYDKRRVEESAEKSCKSFDGMSCWVSLQYIQWENLGKTIKRDEPIYSDKSMTIESLKERKVVEPLVEAKSIDQADIEELDGETIKVTPQ</sequence>
<feature type="signal peptide" evidence="1">
    <location>
        <begin position="1"/>
        <end position="19"/>
    </location>
</feature>
<reference evidence="2 3" key="1">
    <citation type="submission" date="2023-11" db="EMBL/GenBank/DDBJ databases">
        <title>A Novel Polar Bacteriovorax (B. antarcticus) Isolated from the Biocrust in Antarctica.</title>
        <authorList>
            <person name="Mun W."/>
            <person name="Choi S.Y."/>
            <person name="Mitchell R.J."/>
        </authorList>
    </citation>
    <scope>NUCLEOTIDE SEQUENCE [LARGE SCALE GENOMIC DNA]</scope>
    <source>
        <strain evidence="2 3">PP10</strain>
    </source>
</reference>
<evidence type="ECO:0000256" key="1">
    <source>
        <dbReference type="SAM" id="SignalP"/>
    </source>
</evidence>
<keyword evidence="3" id="KW-1185">Reference proteome</keyword>
<evidence type="ECO:0008006" key="4">
    <source>
        <dbReference type="Google" id="ProtNLM"/>
    </source>
</evidence>
<name>A0ABU5W0L3_9BACT</name>
<evidence type="ECO:0000313" key="2">
    <source>
        <dbReference type="EMBL" id="MEA9358094.1"/>
    </source>
</evidence>